<dbReference type="AlphaFoldDB" id="A0A1A8XDV0"/>
<evidence type="ECO:0000313" key="2">
    <source>
        <dbReference type="Proteomes" id="UP000199600"/>
    </source>
</evidence>
<gene>
    <name evidence="1" type="ORF">PROAA_1040006</name>
</gene>
<keyword evidence="2" id="KW-1185">Reference proteome</keyword>
<protein>
    <recommendedName>
        <fullName evidence="3">Transposase TnpC homeodomain domain-containing protein</fullName>
    </recommendedName>
</protein>
<reference evidence="1 2" key="1">
    <citation type="submission" date="2016-06" db="EMBL/GenBank/DDBJ databases">
        <authorList>
            <person name="Kjaerup R.B."/>
            <person name="Dalgaard T.S."/>
            <person name="Juul-Madsen H.R."/>
        </authorList>
    </citation>
    <scope>NUCLEOTIDE SEQUENCE [LARGE SCALE GENOMIC DNA]</scope>
    <source>
        <strain evidence="1">2</strain>
    </source>
</reference>
<evidence type="ECO:0008006" key="3">
    <source>
        <dbReference type="Google" id="ProtNLM"/>
    </source>
</evidence>
<organism evidence="1 2">
    <name type="scientific">Candidatus Propionivibrio aalborgensis</name>
    <dbReference type="NCBI Taxonomy" id="1860101"/>
    <lineage>
        <taxon>Bacteria</taxon>
        <taxon>Pseudomonadati</taxon>
        <taxon>Pseudomonadota</taxon>
        <taxon>Betaproteobacteria</taxon>
        <taxon>Rhodocyclales</taxon>
        <taxon>Rhodocyclaceae</taxon>
        <taxon>Propionivibrio</taxon>
    </lineage>
</organism>
<dbReference type="Proteomes" id="UP000199600">
    <property type="component" value="Unassembled WGS sequence"/>
</dbReference>
<name>A0A1A8XDV0_9RHOO</name>
<accession>A0A1A8XDV0</accession>
<dbReference type="EMBL" id="FLQY01000007">
    <property type="protein sequence ID" value="SBT03370.1"/>
    <property type="molecule type" value="Genomic_DNA"/>
</dbReference>
<evidence type="ECO:0000313" key="1">
    <source>
        <dbReference type="EMBL" id="SBT03370.1"/>
    </source>
</evidence>
<sequence>MTSATGSRVLSLDEAAAYRPQQVVALSRELATAQHQIAWFKRQIFGQKSEHFLIIKPSFAGSQRCRHLGRVEMWRGSSRYGLSVCRPFRLAVPK</sequence>
<proteinExistence type="predicted"/>